<name>A0ABY2ISN9_9MICO</name>
<evidence type="ECO:0000256" key="1">
    <source>
        <dbReference type="ARBA" id="ARBA00023015"/>
    </source>
</evidence>
<evidence type="ECO:0000256" key="2">
    <source>
        <dbReference type="ARBA" id="ARBA00023125"/>
    </source>
</evidence>
<gene>
    <name evidence="5" type="ORF">E3T28_16515</name>
</gene>
<accession>A0ABY2ISN9</accession>
<dbReference type="PROSITE" id="PS50995">
    <property type="entry name" value="HTH_MARR_2"/>
    <property type="match status" value="1"/>
</dbReference>
<keyword evidence="3" id="KW-0804">Transcription</keyword>
<keyword evidence="6" id="KW-1185">Reference proteome</keyword>
<dbReference type="SUPFAM" id="SSF46785">
    <property type="entry name" value="Winged helix' DNA-binding domain"/>
    <property type="match status" value="1"/>
</dbReference>
<dbReference type="Gene3D" id="1.10.10.10">
    <property type="entry name" value="Winged helix-like DNA-binding domain superfamily/Winged helix DNA-binding domain"/>
    <property type="match status" value="1"/>
</dbReference>
<reference evidence="5 6" key="1">
    <citation type="submission" date="2019-03" db="EMBL/GenBank/DDBJ databases">
        <title>Genomics of glacier-inhabiting Cryobacterium strains.</title>
        <authorList>
            <person name="Liu Q."/>
            <person name="Xin Y.-H."/>
        </authorList>
    </citation>
    <scope>NUCLEOTIDE SEQUENCE [LARGE SCALE GENOMIC DNA]</scope>
    <source>
        <strain evidence="5 6">TMT1-23-1</strain>
    </source>
</reference>
<evidence type="ECO:0000256" key="3">
    <source>
        <dbReference type="ARBA" id="ARBA00023163"/>
    </source>
</evidence>
<dbReference type="InterPro" id="IPR036388">
    <property type="entry name" value="WH-like_DNA-bd_sf"/>
</dbReference>
<protein>
    <submittedName>
        <fullName evidence="5">MarR family transcriptional regulator</fullName>
    </submittedName>
</protein>
<feature type="domain" description="HTH marR-type" evidence="4">
    <location>
        <begin position="23"/>
        <end position="158"/>
    </location>
</feature>
<organism evidence="5 6">
    <name type="scientific">Cryobacterium sinapicolor</name>
    <dbReference type="NCBI Taxonomy" id="1259236"/>
    <lineage>
        <taxon>Bacteria</taxon>
        <taxon>Bacillati</taxon>
        <taxon>Actinomycetota</taxon>
        <taxon>Actinomycetes</taxon>
        <taxon>Micrococcales</taxon>
        <taxon>Microbacteriaceae</taxon>
        <taxon>Cryobacterium</taxon>
    </lineage>
</organism>
<evidence type="ECO:0000313" key="6">
    <source>
        <dbReference type="Proteomes" id="UP000297853"/>
    </source>
</evidence>
<dbReference type="PANTHER" id="PTHR42756:SF1">
    <property type="entry name" value="TRANSCRIPTIONAL REPRESSOR OF EMRAB OPERON"/>
    <property type="match status" value="1"/>
</dbReference>
<dbReference type="Pfam" id="PF12802">
    <property type="entry name" value="MarR_2"/>
    <property type="match status" value="1"/>
</dbReference>
<dbReference type="EMBL" id="SOGQ01000095">
    <property type="protein sequence ID" value="TFC93412.1"/>
    <property type="molecule type" value="Genomic_DNA"/>
</dbReference>
<keyword evidence="2" id="KW-0238">DNA-binding</keyword>
<dbReference type="InterPro" id="IPR036390">
    <property type="entry name" value="WH_DNA-bd_sf"/>
</dbReference>
<dbReference type="Proteomes" id="UP000297853">
    <property type="component" value="Unassembled WGS sequence"/>
</dbReference>
<dbReference type="PANTHER" id="PTHR42756">
    <property type="entry name" value="TRANSCRIPTIONAL REGULATOR, MARR"/>
    <property type="match status" value="1"/>
</dbReference>
<dbReference type="SMART" id="SM00347">
    <property type="entry name" value="HTH_MARR"/>
    <property type="match status" value="1"/>
</dbReference>
<keyword evidence="1" id="KW-0805">Transcription regulation</keyword>
<sequence length="162" mass="17549">MANHVDRILEQWHSEKPDLDVSPMAVIGRLTRAAVAVESRLAKTFARHALDSASFDVLATLLRSGAPYRIAPVELARDAMISTSAVAQRLNKLETRGLVSREANPNDGRGTLVALTESGRELIEAALPDHVETEHAIIATLSVEEQANLAVLLQRIHEAACS</sequence>
<dbReference type="InterPro" id="IPR000835">
    <property type="entry name" value="HTH_MarR-typ"/>
</dbReference>
<dbReference type="PRINTS" id="PR00598">
    <property type="entry name" value="HTHMARR"/>
</dbReference>
<evidence type="ECO:0000259" key="4">
    <source>
        <dbReference type="PROSITE" id="PS50995"/>
    </source>
</evidence>
<proteinExistence type="predicted"/>
<dbReference type="RefSeq" id="WP_134433349.1">
    <property type="nucleotide sequence ID" value="NZ_SOGQ01000095.1"/>
</dbReference>
<comment type="caution">
    <text evidence="5">The sequence shown here is derived from an EMBL/GenBank/DDBJ whole genome shotgun (WGS) entry which is preliminary data.</text>
</comment>
<evidence type="ECO:0000313" key="5">
    <source>
        <dbReference type="EMBL" id="TFC93412.1"/>
    </source>
</evidence>